<comment type="cofactor">
    <cofactor evidence="8">
        <name>Zn(2+)</name>
        <dbReference type="ChEBI" id="CHEBI:29105"/>
    </cofactor>
    <text evidence="8">Binds 2 Zn(2+) ions.</text>
</comment>
<evidence type="ECO:0000256" key="6">
    <source>
        <dbReference type="ARBA" id="ARBA00022801"/>
    </source>
</evidence>
<dbReference type="SMART" id="SM00849">
    <property type="entry name" value="Lactamase_B"/>
    <property type="match status" value="1"/>
</dbReference>
<feature type="binding site" evidence="8">
    <location>
        <position position="207"/>
    </location>
    <ligand>
        <name>Zn(2+)</name>
        <dbReference type="ChEBI" id="CHEBI:29105"/>
        <label>1</label>
        <note>catalytic</note>
    </ligand>
</feature>
<dbReference type="EMBL" id="BONY01000011">
    <property type="protein sequence ID" value="GIH04232.1"/>
    <property type="molecule type" value="Genomic_DNA"/>
</dbReference>
<sequence length="302" mass="33056">MTRELIVLGTASQVPTRQRNHNGYLLRFDDQGILFDPGEGTQRQLLLASVAASDITRICITHFHGDHCLGLPGVVQRLSLDGAPHEIPVHYPQSGAEYYARLRNASIFYDRAHLTEQPIDADGPIATGRFGQITARKLRHPVDTYGYRLAEPDGRTMLPDQLARAGVTGPDIGRLQREGILRRQTGEVTLDQVSKPRRGQIVAFIMDTGVCEAAVDLAADADLLVIESTFLSTEEEVAAESGHLTAAQAGQIAAQAGVRRLVLTHFSQRYTELGPFAQEAAKHFSGDIRLAEDLARIPLPPR</sequence>
<dbReference type="NCBIfam" id="NF000805">
    <property type="entry name" value="PRK00055.2-3"/>
    <property type="match status" value="1"/>
</dbReference>
<keyword evidence="5 8" id="KW-0255">Endonuclease</keyword>
<dbReference type="Proteomes" id="UP000612899">
    <property type="component" value="Unassembled WGS sequence"/>
</dbReference>
<protein>
    <recommendedName>
        <fullName evidence="8">Ribonuclease Z</fullName>
        <shortName evidence="8">RNase Z</shortName>
        <ecNumber evidence="8">3.1.26.11</ecNumber>
    </recommendedName>
    <alternativeName>
        <fullName evidence="8">tRNA 3 endonuclease</fullName>
    </alternativeName>
    <alternativeName>
        <fullName evidence="8">tRNase Z</fullName>
    </alternativeName>
</protein>
<dbReference type="InterPro" id="IPR036866">
    <property type="entry name" value="RibonucZ/Hydroxyglut_hydro"/>
</dbReference>
<keyword evidence="7 8" id="KW-0862">Zinc</keyword>
<evidence type="ECO:0000259" key="9">
    <source>
        <dbReference type="SMART" id="SM00849"/>
    </source>
</evidence>
<proteinExistence type="inferred from homology"/>
<feature type="binding site" evidence="8">
    <location>
        <position position="62"/>
    </location>
    <ligand>
        <name>Zn(2+)</name>
        <dbReference type="ChEBI" id="CHEBI:29105"/>
        <label>1</label>
        <note>catalytic</note>
    </ligand>
</feature>
<evidence type="ECO:0000256" key="4">
    <source>
        <dbReference type="ARBA" id="ARBA00022723"/>
    </source>
</evidence>
<gene>
    <name evidence="10" type="primary">elaC</name>
    <name evidence="8" type="synonym">rnz</name>
    <name evidence="10" type="ORF">Rhe02_22990</name>
</gene>
<comment type="catalytic activity">
    <reaction evidence="8">
        <text>Endonucleolytic cleavage of RNA, removing extra 3' nucleotides from tRNA precursor, generating 3' termini of tRNAs. A 3'-hydroxy group is left at the tRNA terminus and a 5'-phosphoryl group is left at the trailer molecule.</text>
        <dbReference type="EC" id="3.1.26.11"/>
    </reaction>
</comment>
<dbReference type="Pfam" id="PF00753">
    <property type="entry name" value="Lactamase_B"/>
    <property type="match status" value="1"/>
</dbReference>
<feature type="binding site" evidence="8">
    <location>
        <position position="265"/>
    </location>
    <ligand>
        <name>Zn(2+)</name>
        <dbReference type="ChEBI" id="CHEBI:29105"/>
        <label>2</label>
        <note>catalytic</note>
    </ligand>
</feature>
<evidence type="ECO:0000256" key="2">
    <source>
        <dbReference type="ARBA" id="ARBA00022694"/>
    </source>
</evidence>
<dbReference type="RefSeq" id="WP_203908110.1">
    <property type="nucleotide sequence ID" value="NZ_BONY01000011.1"/>
</dbReference>
<feature type="binding site" evidence="8">
    <location>
        <position position="66"/>
    </location>
    <ligand>
        <name>Zn(2+)</name>
        <dbReference type="ChEBI" id="CHEBI:29105"/>
        <label>2</label>
        <note>catalytic</note>
    </ligand>
</feature>
<comment type="similarity">
    <text evidence="8">Belongs to the RNase Z family.</text>
</comment>
<reference evidence="10" key="1">
    <citation type="submission" date="2021-01" db="EMBL/GenBank/DDBJ databases">
        <title>Whole genome shotgun sequence of Rhizocola hellebori NBRC 109834.</title>
        <authorList>
            <person name="Komaki H."/>
            <person name="Tamura T."/>
        </authorList>
    </citation>
    <scope>NUCLEOTIDE SEQUENCE</scope>
    <source>
        <strain evidence="10">NBRC 109834</strain>
    </source>
</reference>
<feature type="binding site" evidence="8">
    <location>
        <position position="64"/>
    </location>
    <ligand>
        <name>Zn(2+)</name>
        <dbReference type="ChEBI" id="CHEBI:29105"/>
        <label>1</label>
        <note>catalytic</note>
    </ligand>
</feature>
<evidence type="ECO:0000256" key="5">
    <source>
        <dbReference type="ARBA" id="ARBA00022759"/>
    </source>
</evidence>
<feature type="binding site" evidence="8">
    <location>
        <position position="67"/>
    </location>
    <ligand>
        <name>Zn(2+)</name>
        <dbReference type="ChEBI" id="CHEBI:29105"/>
        <label>2</label>
        <note>catalytic</note>
    </ligand>
</feature>
<evidence type="ECO:0000256" key="7">
    <source>
        <dbReference type="ARBA" id="ARBA00022833"/>
    </source>
</evidence>
<accession>A0A8J3Q6D0</accession>
<dbReference type="EC" id="3.1.26.11" evidence="8"/>
<comment type="caution">
    <text evidence="10">The sequence shown here is derived from an EMBL/GenBank/DDBJ whole genome shotgun (WGS) entry which is preliminary data.</text>
</comment>
<keyword evidence="2 8" id="KW-0819">tRNA processing</keyword>
<evidence type="ECO:0000313" key="10">
    <source>
        <dbReference type="EMBL" id="GIH04232.1"/>
    </source>
</evidence>
<dbReference type="Gene3D" id="3.60.15.10">
    <property type="entry name" value="Ribonuclease Z/Hydroxyacylglutathione hydrolase-like"/>
    <property type="match status" value="1"/>
</dbReference>
<dbReference type="SUPFAM" id="SSF56281">
    <property type="entry name" value="Metallo-hydrolase/oxidoreductase"/>
    <property type="match status" value="1"/>
</dbReference>
<dbReference type="CDD" id="cd07717">
    <property type="entry name" value="RNaseZ_ZiPD-like_MBL-fold"/>
    <property type="match status" value="1"/>
</dbReference>
<dbReference type="InterPro" id="IPR013471">
    <property type="entry name" value="RNase_Z/BN"/>
</dbReference>
<keyword evidence="11" id="KW-1185">Reference proteome</keyword>
<dbReference type="PANTHER" id="PTHR46018">
    <property type="entry name" value="ZINC PHOSPHODIESTERASE ELAC PROTEIN 1"/>
    <property type="match status" value="1"/>
</dbReference>
<evidence type="ECO:0000256" key="8">
    <source>
        <dbReference type="HAMAP-Rule" id="MF_01818"/>
    </source>
</evidence>
<dbReference type="AlphaFoldDB" id="A0A8J3Q6D0"/>
<dbReference type="HAMAP" id="MF_01818">
    <property type="entry name" value="RNase_Z_BN"/>
    <property type="match status" value="1"/>
</dbReference>
<feature type="active site" description="Proton acceptor" evidence="8">
    <location>
        <position position="66"/>
    </location>
</feature>
<comment type="subunit">
    <text evidence="1 8">Homodimer.</text>
</comment>
<evidence type="ECO:0000313" key="11">
    <source>
        <dbReference type="Proteomes" id="UP000612899"/>
    </source>
</evidence>
<dbReference type="GO" id="GO:0042781">
    <property type="term" value="F:3'-tRNA processing endoribonuclease activity"/>
    <property type="evidence" value="ECO:0007669"/>
    <property type="project" value="UniProtKB-UniRule"/>
</dbReference>
<dbReference type="PANTHER" id="PTHR46018:SF2">
    <property type="entry name" value="ZINC PHOSPHODIESTERASE ELAC PROTEIN 1"/>
    <property type="match status" value="1"/>
</dbReference>
<feature type="domain" description="Metallo-beta-lactamase" evidence="9">
    <location>
        <begin position="20"/>
        <end position="206"/>
    </location>
</feature>
<evidence type="ECO:0000256" key="3">
    <source>
        <dbReference type="ARBA" id="ARBA00022722"/>
    </source>
</evidence>
<keyword evidence="6 8" id="KW-0378">Hydrolase</keyword>
<organism evidence="10 11">
    <name type="scientific">Rhizocola hellebori</name>
    <dbReference type="NCBI Taxonomy" id="1392758"/>
    <lineage>
        <taxon>Bacteria</taxon>
        <taxon>Bacillati</taxon>
        <taxon>Actinomycetota</taxon>
        <taxon>Actinomycetes</taxon>
        <taxon>Micromonosporales</taxon>
        <taxon>Micromonosporaceae</taxon>
        <taxon>Rhizocola</taxon>
    </lineage>
</organism>
<name>A0A8J3Q6D0_9ACTN</name>
<comment type="function">
    <text evidence="8">Zinc phosphodiesterase, which displays some tRNA 3'-processing endonuclease activity. Probably involved in tRNA maturation, by removing a 3'-trailer from precursor tRNA.</text>
</comment>
<keyword evidence="4 8" id="KW-0479">Metal-binding</keyword>
<dbReference type="Pfam" id="PF12706">
    <property type="entry name" value="Lactamase_B_2"/>
    <property type="match status" value="1"/>
</dbReference>
<dbReference type="GO" id="GO:0008270">
    <property type="term" value="F:zinc ion binding"/>
    <property type="evidence" value="ECO:0007669"/>
    <property type="project" value="UniProtKB-UniRule"/>
</dbReference>
<feature type="binding site" evidence="8">
    <location>
        <position position="140"/>
    </location>
    <ligand>
        <name>Zn(2+)</name>
        <dbReference type="ChEBI" id="CHEBI:29105"/>
        <label>1</label>
        <note>catalytic</note>
    </ligand>
</feature>
<dbReference type="InterPro" id="IPR001279">
    <property type="entry name" value="Metallo-B-lactamas"/>
</dbReference>
<feature type="binding site" evidence="8">
    <location>
        <position position="207"/>
    </location>
    <ligand>
        <name>Zn(2+)</name>
        <dbReference type="ChEBI" id="CHEBI:29105"/>
        <label>2</label>
        <note>catalytic</note>
    </ligand>
</feature>
<evidence type="ECO:0000256" key="1">
    <source>
        <dbReference type="ARBA" id="ARBA00011738"/>
    </source>
</evidence>
<keyword evidence="3 8" id="KW-0540">Nuclease</keyword>